<keyword evidence="3" id="KW-0479">Metal-binding</keyword>
<evidence type="ECO:0000313" key="10">
    <source>
        <dbReference type="Proteomes" id="UP000799770"/>
    </source>
</evidence>
<dbReference type="PANTHER" id="PTHR33938:SF13">
    <property type="entry name" value="CARBOXYLIC ESTER HYDROLASE"/>
    <property type="match status" value="1"/>
</dbReference>
<comment type="similarity">
    <text evidence="1 8">Belongs to the tannase family.</text>
</comment>
<evidence type="ECO:0000313" key="9">
    <source>
        <dbReference type="EMBL" id="KAF2110768.1"/>
    </source>
</evidence>
<accession>A0A6A5YXE3</accession>
<evidence type="ECO:0000256" key="2">
    <source>
        <dbReference type="ARBA" id="ARBA00022487"/>
    </source>
</evidence>
<evidence type="ECO:0000256" key="5">
    <source>
        <dbReference type="ARBA" id="ARBA00022801"/>
    </source>
</evidence>
<keyword evidence="4" id="KW-0732">Signal</keyword>
<evidence type="ECO:0000256" key="1">
    <source>
        <dbReference type="ARBA" id="ARBA00006249"/>
    </source>
</evidence>
<proteinExistence type="inferred from homology"/>
<keyword evidence="5 8" id="KW-0378">Hydrolase</keyword>
<evidence type="ECO:0000256" key="7">
    <source>
        <dbReference type="ARBA" id="ARBA00023157"/>
    </source>
</evidence>
<keyword evidence="6" id="KW-0106">Calcium</keyword>
<dbReference type="SUPFAM" id="SSF53474">
    <property type="entry name" value="alpha/beta-Hydrolases"/>
    <property type="match status" value="1"/>
</dbReference>
<dbReference type="InterPro" id="IPR029058">
    <property type="entry name" value="AB_hydrolase_fold"/>
</dbReference>
<reference evidence="9" key="1">
    <citation type="journal article" date="2020" name="Stud. Mycol.">
        <title>101 Dothideomycetes genomes: a test case for predicting lifestyles and emergence of pathogens.</title>
        <authorList>
            <person name="Haridas S."/>
            <person name="Albert R."/>
            <person name="Binder M."/>
            <person name="Bloem J."/>
            <person name="Labutti K."/>
            <person name="Salamov A."/>
            <person name="Andreopoulos B."/>
            <person name="Baker S."/>
            <person name="Barry K."/>
            <person name="Bills G."/>
            <person name="Bluhm B."/>
            <person name="Cannon C."/>
            <person name="Castanera R."/>
            <person name="Culley D."/>
            <person name="Daum C."/>
            <person name="Ezra D."/>
            <person name="Gonzalez J."/>
            <person name="Henrissat B."/>
            <person name="Kuo A."/>
            <person name="Liang C."/>
            <person name="Lipzen A."/>
            <person name="Lutzoni F."/>
            <person name="Magnuson J."/>
            <person name="Mondo S."/>
            <person name="Nolan M."/>
            <person name="Ohm R."/>
            <person name="Pangilinan J."/>
            <person name="Park H.-J."/>
            <person name="Ramirez L."/>
            <person name="Alfaro M."/>
            <person name="Sun H."/>
            <person name="Tritt A."/>
            <person name="Yoshinaga Y."/>
            <person name="Zwiers L.-H."/>
            <person name="Turgeon B."/>
            <person name="Goodwin S."/>
            <person name="Spatafora J."/>
            <person name="Crous P."/>
            <person name="Grigoriev I."/>
        </authorList>
    </citation>
    <scope>NUCLEOTIDE SEQUENCE</scope>
    <source>
        <strain evidence="9">CBS 627.86</strain>
    </source>
</reference>
<gene>
    <name evidence="9" type="ORF">BDV96DRAFT_650867</name>
</gene>
<name>A0A6A5YXE3_9PLEO</name>
<dbReference type="PANTHER" id="PTHR33938">
    <property type="entry name" value="FERULOYL ESTERASE B-RELATED"/>
    <property type="match status" value="1"/>
</dbReference>
<keyword evidence="10" id="KW-1185">Reference proteome</keyword>
<protein>
    <recommendedName>
        <fullName evidence="8">Carboxylic ester hydrolase</fullName>
        <ecNumber evidence="8">3.1.1.-</ecNumber>
    </recommendedName>
</protein>
<dbReference type="Pfam" id="PF07519">
    <property type="entry name" value="Tannase"/>
    <property type="match status" value="1"/>
</dbReference>
<dbReference type="Proteomes" id="UP000799770">
    <property type="component" value="Unassembled WGS sequence"/>
</dbReference>
<evidence type="ECO:0000256" key="6">
    <source>
        <dbReference type="ARBA" id="ARBA00022837"/>
    </source>
</evidence>
<dbReference type="EC" id="3.1.1.-" evidence="8"/>
<dbReference type="AlphaFoldDB" id="A0A6A5YXE3"/>
<evidence type="ECO:0000256" key="8">
    <source>
        <dbReference type="RuleBase" id="RU361238"/>
    </source>
</evidence>
<dbReference type="OrthoDB" id="3039123at2759"/>
<keyword evidence="2" id="KW-0719">Serine esterase</keyword>
<dbReference type="InterPro" id="IPR011118">
    <property type="entry name" value="Tannase/feruloyl_esterase"/>
</dbReference>
<dbReference type="GO" id="GO:0046872">
    <property type="term" value="F:metal ion binding"/>
    <property type="evidence" value="ECO:0007669"/>
    <property type="project" value="UniProtKB-KW"/>
</dbReference>
<organism evidence="9 10">
    <name type="scientific">Lophiotrema nucula</name>
    <dbReference type="NCBI Taxonomy" id="690887"/>
    <lineage>
        <taxon>Eukaryota</taxon>
        <taxon>Fungi</taxon>
        <taxon>Dikarya</taxon>
        <taxon>Ascomycota</taxon>
        <taxon>Pezizomycotina</taxon>
        <taxon>Dothideomycetes</taxon>
        <taxon>Pleosporomycetidae</taxon>
        <taxon>Pleosporales</taxon>
        <taxon>Lophiotremataceae</taxon>
        <taxon>Lophiotrema</taxon>
    </lineage>
</organism>
<sequence>MAHTGPSPVLSCSAALIPRPTVFGASILSLTASLVKDYTAQSPPFMNPNHGTIPPVILDFCNITIHHTHPGTNDDVVSQIWLPTSNGSFNGRLQGVGGGGFIAGLYDYMFIEMDAAIAEGYAAVSSNAGIYTTDVNGGDADQWALLSPGNVNYNALRNFASQSLYDMTILAKDIIKSYYGEALKYSYFSGCSNGGRQGYVLAQRFPELYDGIAACAPAIFWNEVLVEGHWAQQFMTERNEFPRPCELDYLHLAAIAACDELDGVKDGILQNPDSCTFVASSVLDQSIVCPEAGNKTVKISQTAVDIAHATWTGYLPQYAEVEFQTPTGGFDVDLKFLAGTNCSNGTCVGVASPFVPNWMRLFVAKDKDWKPGNLTRQDFEKMRMFSSREYQSVIGILDYDLGGFKERGGKLITYHGTSDPAVPYKSTLRFYQGVQAHDASVADYYRVFLAPGLGHAIGGLGAYPNTTFHALVDWVEKGIAPDSLQATSQPDANNKTINRVLCAWPKQANFTGGNANEFTSWTCV</sequence>
<dbReference type="EMBL" id="ML977337">
    <property type="protein sequence ID" value="KAF2110768.1"/>
    <property type="molecule type" value="Genomic_DNA"/>
</dbReference>
<keyword evidence="7" id="KW-1015">Disulfide bond</keyword>
<evidence type="ECO:0000256" key="4">
    <source>
        <dbReference type="ARBA" id="ARBA00022729"/>
    </source>
</evidence>
<dbReference type="Gene3D" id="3.40.50.1820">
    <property type="entry name" value="alpha/beta hydrolase"/>
    <property type="match status" value="1"/>
</dbReference>
<evidence type="ECO:0000256" key="3">
    <source>
        <dbReference type="ARBA" id="ARBA00022723"/>
    </source>
</evidence>
<dbReference type="GO" id="GO:0030600">
    <property type="term" value="F:feruloyl esterase activity"/>
    <property type="evidence" value="ECO:0007669"/>
    <property type="project" value="UniProtKB-ARBA"/>
</dbReference>